<feature type="binding site" evidence="12">
    <location>
        <begin position="260"/>
        <end position="262"/>
    </location>
    <ligand>
        <name>ATP</name>
        <dbReference type="ChEBI" id="CHEBI:30616"/>
    </ligand>
</feature>
<dbReference type="InterPro" id="IPR045864">
    <property type="entry name" value="aa-tRNA-synth_II/BPL/LPL"/>
</dbReference>
<evidence type="ECO:0000256" key="3">
    <source>
        <dbReference type="ARBA" id="ARBA00010728"/>
    </source>
</evidence>
<dbReference type="InterPro" id="IPR006195">
    <property type="entry name" value="aa-tRNA-synth_II"/>
</dbReference>
<evidence type="ECO:0000256" key="5">
    <source>
        <dbReference type="ARBA" id="ARBA00022598"/>
    </source>
</evidence>
<dbReference type="SUPFAM" id="SSF55681">
    <property type="entry name" value="Class II aaRS and biotin synthetases"/>
    <property type="match status" value="1"/>
</dbReference>
<keyword evidence="9 12" id="KW-0030">Aminoacyl-tRNA synthetase</keyword>
<evidence type="ECO:0000256" key="8">
    <source>
        <dbReference type="ARBA" id="ARBA00022917"/>
    </source>
</evidence>
<comment type="caution">
    <text evidence="12">Lacks conserved residue(s) required for the propagation of feature annotation.</text>
</comment>
<feature type="domain" description="Aminoacyl-transfer RNA synthetases class-II family profile" evidence="14">
    <location>
        <begin position="171"/>
        <end position="412"/>
    </location>
</feature>
<evidence type="ECO:0000256" key="12">
    <source>
        <dbReference type="HAMAP-Rule" id="MF_00176"/>
    </source>
</evidence>
<dbReference type="Gene3D" id="3.30.930.10">
    <property type="entry name" value="Bira Bifunctional Protein, Domain 2"/>
    <property type="match status" value="1"/>
</dbReference>
<feature type="binding site" evidence="12">
    <location>
        <begin position="347"/>
        <end position="350"/>
    </location>
    <ligand>
        <name>ATP</name>
        <dbReference type="ChEBI" id="CHEBI:30616"/>
    </ligand>
</feature>
<evidence type="ECO:0000256" key="13">
    <source>
        <dbReference type="SAM" id="Coils"/>
    </source>
</evidence>
<evidence type="ECO:0000259" key="14">
    <source>
        <dbReference type="PROSITE" id="PS50862"/>
    </source>
</evidence>
<keyword evidence="7 12" id="KW-0067">ATP-binding</keyword>
<comment type="catalytic activity">
    <reaction evidence="11 12">
        <text>tRNA(Ser) + L-serine + ATP = L-seryl-tRNA(Ser) + AMP + diphosphate + H(+)</text>
        <dbReference type="Rhea" id="RHEA:12292"/>
        <dbReference type="Rhea" id="RHEA-COMP:9669"/>
        <dbReference type="Rhea" id="RHEA-COMP:9703"/>
        <dbReference type="ChEBI" id="CHEBI:15378"/>
        <dbReference type="ChEBI" id="CHEBI:30616"/>
        <dbReference type="ChEBI" id="CHEBI:33019"/>
        <dbReference type="ChEBI" id="CHEBI:33384"/>
        <dbReference type="ChEBI" id="CHEBI:78442"/>
        <dbReference type="ChEBI" id="CHEBI:78533"/>
        <dbReference type="ChEBI" id="CHEBI:456215"/>
        <dbReference type="EC" id="6.1.1.11"/>
    </reaction>
</comment>
<sequence length="428" mass="46741">MHDIRTVRADPAAFDAAMARRGLPPVSAEILAQDAARRSALQALQEKQARRNALAREIGQAKKGGASTVALEAEGVLLRDEMAALEAAAAEAERAQTAILEALPNILDPAVPDGKDEADNIVLHQHGEPPRPNFAPKQHFEIGEALGLMDFATAAKLAGARFTVLTGALARLERALAQWMLALHTEEHGYTETAVPYLVNAATVYGTGQLPKFEEDLFKTTDGRYLIPTAEIPLTNIVRDEIVPEASLPQRYTALSPCFRSEAGSAGRDTRGMLRQHQFQKVELVSVTRPEESEAEHERMTRCAERVLTELGLTWRRVLLCSGDTGFGAAKTYDLEVWLPGQGAWREISSCSNCRDFQARRMNARMKPAEGPEGKKPNVFLHTLNGSGVAVGRALIAVLETHQQEDGSVLVPKVLRPWMRGLERIGPA</sequence>
<dbReference type="RefSeq" id="WP_305103525.1">
    <property type="nucleotide sequence ID" value="NZ_JAUTWS010000007.1"/>
</dbReference>
<evidence type="ECO:0000256" key="11">
    <source>
        <dbReference type="ARBA" id="ARBA00048823"/>
    </source>
</evidence>
<evidence type="ECO:0000256" key="10">
    <source>
        <dbReference type="ARBA" id="ARBA00047929"/>
    </source>
</evidence>
<gene>
    <name evidence="12 15" type="primary">serS</name>
    <name evidence="15" type="ORF">Q7A36_09925</name>
</gene>
<reference evidence="15 16" key="1">
    <citation type="submission" date="2023-08" db="EMBL/GenBank/DDBJ databases">
        <title>The draft genome sequence of Paracraurococcus sp. LOR1-02.</title>
        <authorList>
            <person name="Kingkaew E."/>
            <person name="Tanasupawat S."/>
        </authorList>
    </citation>
    <scope>NUCLEOTIDE SEQUENCE [LARGE SCALE GENOMIC DNA]</scope>
    <source>
        <strain evidence="15 16">LOR1-02</strain>
    </source>
</reference>
<dbReference type="PIRSF" id="PIRSF001529">
    <property type="entry name" value="Ser-tRNA-synth_IIa"/>
    <property type="match status" value="1"/>
</dbReference>
<comment type="catalytic activity">
    <reaction evidence="10 12">
        <text>tRNA(Sec) + L-serine + ATP = L-seryl-tRNA(Sec) + AMP + diphosphate + H(+)</text>
        <dbReference type="Rhea" id="RHEA:42580"/>
        <dbReference type="Rhea" id="RHEA-COMP:9742"/>
        <dbReference type="Rhea" id="RHEA-COMP:10128"/>
        <dbReference type="ChEBI" id="CHEBI:15378"/>
        <dbReference type="ChEBI" id="CHEBI:30616"/>
        <dbReference type="ChEBI" id="CHEBI:33019"/>
        <dbReference type="ChEBI" id="CHEBI:33384"/>
        <dbReference type="ChEBI" id="CHEBI:78442"/>
        <dbReference type="ChEBI" id="CHEBI:78533"/>
        <dbReference type="ChEBI" id="CHEBI:456215"/>
        <dbReference type="EC" id="6.1.1.11"/>
    </reaction>
</comment>
<dbReference type="PRINTS" id="PR00981">
    <property type="entry name" value="TRNASYNTHSER"/>
</dbReference>
<dbReference type="InterPro" id="IPR002317">
    <property type="entry name" value="Ser-tRNA-ligase_type_1"/>
</dbReference>
<dbReference type="NCBIfam" id="TIGR00414">
    <property type="entry name" value="serS"/>
    <property type="match status" value="1"/>
</dbReference>
<comment type="subunit">
    <text evidence="12">Homodimer. The tRNA molecule binds across the dimer.</text>
</comment>
<evidence type="ECO:0000313" key="15">
    <source>
        <dbReference type="EMBL" id="MDO9708660.1"/>
    </source>
</evidence>
<evidence type="ECO:0000256" key="2">
    <source>
        <dbReference type="ARBA" id="ARBA00005045"/>
    </source>
</evidence>
<comment type="subcellular location">
    <subcellularLocation>
        <location evidence="1 12">Cytoplasm</location>
    </subcellularLocation>
</comment>
<evidence type="ECO:0000256" key="9">
    <source>
        <dbReference type="ARBA" id="ARBA00023146"/>
    </source>
</evidence>
<dbReference type="Pfam" id="PF00587">
    <property type="entry name" value="tRNA-synt_2b"/>
    <property type="match status" value="1"/>
</dbReference>
<evidence type="ECO:0000256" key="4">
    <source>
        <dbReference type="ARBA" id="ARBA00022490"/>
    </source>
</evidence>
<comment type="function">
    <text evidence="12">Catalyzes the attachment of serine to tRNA(Ser). Is also able to aminoacylate tRNA(Sec) with serine, to form the misacylated tRNA L-seryl-tRNA(Sec), which will be further converted into selenocysteinyl-tRNA(Sec).</text>
</comment>
<feature type="binding site" evidence="12">
    <location>
        <position position="387"/>
    </location>
    <ligand>
        <name>L-serine</name>
        <dbReference type="ChEBI" id="CHEBI:33384"/>
    </ligand>
</feature>
<keyword evidence="8 12" id="KW-0648">Protein biosynthesis</keyword>
<dbReference type="Gene3D" id="1.10.287.40">
    <property type="entry name" value="Serine-tRNA synthetase, tRNA binding domain"/>
    <property type="match status" value="1"/>
</dbReference>
<dbReference type="CDD" id="cd00770">
    <property type="entry name" value="SerRS_core"/>
    <property type="match status" value="1"/>
</dbReference>
<evidence type="ECO:0000256" key="1">
    <source>
        <dbReference type="ARBA" id="ARBA00004496"/>
    </source>
</evidence>
<feature type="coiled-coil region" evidence="13">
    <location>
        <begin position="37"/>
        <end position="98"/>
    </location>
</feature>
<keyword evidence="13" id="KW-0175">Coiled coil</keyword>
<keyword evidence="4 12" id="KW-0963">Cytoplasm</keyword>
<evidence type="ECO:0000313" key="16">
    <source>
        <dbReference type="Proteomes" id="UP001243009"/>
    </source>
</evidence>
<name>A0ABT9DXY7_9PROT</name>
<dbReference type="PROSITE" id="PS50862">
    <property type="entry name" value="AA_TRNA_LIGASE_II"/>
    <property type="match status" value="1"/>
</dbReference>
<comment type="pathway">
    <text evidence="2 12">Aminoacyl-tRNA biosynthesis; selenocysteinyl-tRNA(Sec) biosynthesis; L-seryl-tRNA(Sec) from L-serine and tRNA(Sec): step 1/1.</text>
</comment>
<dbReference type="InterPro" id="IPR015866">
    <property type="entry name" value="Ser-tRNA-synth_1_N"/>
</dbReference>
<proteinExistence type="inferred from homology"/>
<feature type="binding site" evidence="12">
    <location>
        <position position="283"/>
    </location>
    <ligand>
        <name>L-serine</name>
        <dbReference type="ChEBI" id="CHEBI:33384"/>
    </ligand>
</feature>
<dbReference type="InterPro" id="IPR002314">
    <property type="entry name" value="aa-tRNA-synt_IIb"/>
</dbReference>
<dbReference type="PANTHER" id="PTHR43697">
    <property type="entry name" value="SERYL-TRNA SYNTHETASE"/>
    <property type="match status" value="1"/>
</dbReference>
<protein>
    <recommendedName>
        <fullName evidence="12">Serine--tRNA ligase</fullName>
        <ecNumber evidence="12">6.1.1.11</ecNumber>
    </recommendedName>
    <alternativeName>
        <fullName evidence="12">Seryl-tRNA synthetase</fullName>
        <shortName evidence="12">SerRS</shortName>
    </alternativeName>
    <alternativeName>
        <fullName evidence="12">Seryl-tRNA(Ser/Sec) synthetase</fullName>
    </alternativeName>
</protein>
<dbReference type="EMBL" id="JAUTWS010000007">
    <property type="protein sequence ID" value="MDO9708660.1"/>
    <property type="molecule type" value="Genomic_DNA"/>
</dbReference>
<evidence type="ECO:0000256" key="7">
    <source>
        <dbReference type="ARBA" id="ARBA00022840"/>
    </source>
</evidence>
<dbReference type="Proteomes" id="UP001243009">
    <property type="component" value="Unassembled WGS sequence"/>
</dbReference>
<comment type="caution">
    <text evidence="15">The sequence shown here is derived from an EMBL/GenBank/DDBJ whole genome shotgun (WGS) entry which is preliminary data.</text>
</comment>
<comment type="similarity">
    <text evidence="3 12">Belongs to the class-II aminoacyl-tRNA synthetase family. Type-1 seryl-tRNA synthetase subfamily.</text>
</comment>
<dbReference type="InterPro" id="IPR010978">
    <property type="entry name" value="tRNA-bd_arm"/>
</dbReference>
<dbReference type="InterPro" id="IPR042103">
    <property type="entry name" value="SerRS_1_N_sf"/>
</dbReference>
<accession>A0ABT9DXY7</accession>
<evidence type="ECO:0000256" key="6">
    <source>
        <dbReference type="ARBA" id="ARBA00022741"/>
    </source>
</evidence>
<keyword evidence="5 12" id="KW-0436">Ligase</keyword>
<organism evidence="15 16">
    <name type="scientific">Paracraurococcus lichenis</name>
    <dbReference type="NCBI Taxonomy" id="3064888"/>
    <lineage>
        <taxon>Bacteria</taxon>
        <taxon>Pseudomonadati</taxon>
        <taxon>Pseudomonadota</taxon>
        <taxon>Alphaproteobacteria</taxon>
        <taxon>Acetobacterales</taxon>
        <taxon>Roseomonadaceae</taxon>
        <taxon>Paracraurococcus</taxon>
    </lineage>
</organism>
<dbReference type="InterPro" id="IPR033729">
    <property type="entry name" value="SerRS_core"/>
</dbReference>
<dbReference type="SUPFAM" id="SSF46589">
    <property type="entry name" value="tRNA-binding arm"/>
    <property type="match status" value="1"/>
</dbReference>
<dbReference type="HAMAP" id="MF_00176">
    <property type="entry name" value="Ser_tRNA_synth_type1"/>
    <property type="match status" value="1"/>
</dbReference>
<dbReference type="PANTHER" id="PTHR43697:SF1">
    <property type="entry name" value="SERINE--TRNA LIGASE"/>
    <property type="match status" value="1"/>
</dbReference>
<dbReference type="Pfam" id="PF02403">
    <property type="entry name" value="Seryl_tRNA_N"/>
    <property type="match status" value="1"/>
</dbReference>
<keyword evidence="16" id="KW-1185">Reference proteome</keyword>
<dbReference type="GO" id="GO:0004828">
    <property type="term" value="F:serine-tRNA ligase activity"/>
    <property type="evidence" value="ECO:0007669"/>
    <property type="project" value="UniProtKB-EC"/>
</dbReference>
<comment type="domain">
    <text evidence="12">Consists of two distinct domains, a catalytic core and a N-terminal extension that is involved in tRNA binding.</text>
</comment>
<keyword evidence="6 12" id="KW-0547">Nucleotide-binding</keyword>
<dbReference type="EC" id="6.1.1.11" evidence="12"/>
<feature type="binding site" evidence="12">
    <location>
        <begin position="229"/>
        <end position="231"/>
    </location>
    <ligand>
        <name>L-serine</name>
        <dbReference type="ChEBI" id="CHEBI:33384"/>
    </ligand>
</feature>